<gene>
    <name evidence="6" type="ORF">A5726_06330</name>
</gene>
<dbReference type="InterPro" id="IPR016163">
    <property type="entry name" value="Ald_DH_C"/>
</dbReference>
<dbReference type="AlphaFoldDB" id="A0A1A1VQ82"/>
<dbReference type="RefSeq" id="WP_064894765.1">
    <property type="nucleotide sequence ID" value="NZ_JAYXBT010000007.1"/>
</dbReference>
<name>A0A1A1VQ82_9MYCO</name>
<dbReference type="InterPro" id="IPR016162">
    <property type="entry name" value="Ald_DH_N"/>
</dbReference>
<evidence type="ECO:0000256" key="2">
    <source>
        <dbReference type="ARBA" id="ARBA00023002"/>
    </source>
</evidence>
<dbReference type="InterPro" id="IPR016161">
    <property type="entry name" value="Ald_DH/histidinol_DH"/>
</dbReference>
<evidence type="ECO:0000256" key="1">
    <source>
        <dbReference type="ARBA" id="ARBA00009986"/>
    </source>
</evidence>
<protein>
    <submittedName>
        <fullName evidence="6">Gamma-aminobutyraldehyde dehydrogenase</fullName>
    </submittedName>
</protein>
<reference evidence="6 7" key="1">
    <citation type="submission" date="2016-06" db="EMBL/GenBank/DDBJ databases">
        <authorList>
            <person name="Kjaerup R.B."/>
            <person name="Dalgaard T.S."/>
            <person name="Juul-Madsen H.R."/>
        </authorList>
    </citation>
    <scope>NUCLEOTIDE SEQUENCE [LARGE SCALE GENOMIC DNA]</scope>
    <source>
        <strain evidence="6 7">ACS1953</strain>
    </source>
</reference>
<organism evidence="6 7">
    <name type="scientific">Mycolicibacterium conceptionense</name>
    <dbReference type="NCBI Taxonomy" id="451644"/>
    <lineage>
        <taxon>Bacteria</taxon>
        <taxon>Bacillati</taxon>
        <taxon>Actinomycetota</taxon>
        <taxon>Actinomycetes</taxon>
        <taxon>Mycobacteriales</taxon>
        <taxon>Mycobacteriaceae</taxon>
        <taxon>Mycolicibacterium</taxon>
    </lineage>
</organism>
<dbReference type="Pfam" id="PF00171">
    <property type="entry name" value="Aldedh"/>
    <property type="match status" value="1"/>
</dbReference>
<dbReference type="SUPFAM" id="SSF53720">
    <property type="entry name" value="ALDH-like"/>
    <property type="match status" value="1"/>
</dbReference>
<comment type="similarity">
    <text evidence="1 4">Belongs to the aldehyde dehydrogenase family.</text>
</comment>
<evidence type="ECO:0000313" key="6">
    <source>
        <dbReference type="EMBL" id="OBF26277.1"/>
    </source>
</evidence>
<proteinExistence type="inferred from homology"/>
<dbReference type="Gene3D" id="3.40.309.10">
    <property type="entry name" value="Aldehyde Dehydrogenase, Chain A, domain 2"/>
    <property type="match status" value="1"/>
</dbReference>
<dbReference type="NCBIfam" id="NF010000">
    <property type="entry name" value="PRK13473.1"/>
    <property type="match status" value="1"/>
</dbReference>
<dbReference type="EMBL" id="LZHX01000021">
    <property type="protein sequence ID" value="OBF26277.1"/>
    <property type="molecule type" value="Genomic_DNA"/>
</dbReference>
<feature type="domain" description="Aldehyde dehydrogenase" evidence="5">
    <location>
        <begin position="22"/>
        <end position="475"/>
    </location>
</feature>
<evidence type="ECO:0000256" key="3">
    <source>
        <dbReference type="PROSITE-ProRule" id="PRU10007"/>
    </source>
</evidence>
<accession>A0A1A1VQ82</accession>
<dbReference type="PROSITE" id="PS00687">
    <property type="entry name" value="ALDEHYDE_DEHYDR_GLU"/>
    <property type="match status" value="1"/>
</dbReference>
<dbReference type="InterPro" id="IPR016160">
    <property type="entry name" value="Ald_DH_CS_CYS"/>
</dbReference>
<dbReference type="FunFam" id="3.40.605.10:FF:000001">
    <property type="entry name" value="Aldehyde dehydrogenase 1"/>
    <property type="match status" value="1"/>
</dbReference>
<dbReference type="GO" id="GO:0016620">
    <property type="term" value="F:oxidoreductase activity, acting on the aldehyde or oxo group of donors, NAD or NADP as acceptor"/>
    <property type="evidence" value="ECO:0007669"/>
    <property type="project" value="InterPro"/>
</dbReference>
<dbReference type="PANTHER" id="PTHR11699">
    <property type="entry name" value="ALDEHYDE DEHYDROGENASE-RELATED"/>
    <property type="match status" value="1"/>
</dbReference>
<evidence type="ECO:0000256" key="4">
    <source>
        <dbReference type="RuleBase" id="RU003345"/>
    </source>
</evidence>
<dbReference type="InterPro" id="IPR015590">
    <property type="entry name" value="Aldehyde_DH_dom"/>
</dbReference>
<sequence>MSLAVNVTSSWINGAPVTTAGATHQIVDPATGRPVADYALATPADVDNAVEAARQAFPAWSEATPAERSAVLAKLAKLADEHADQLIAEEVSQTGKPVRLATEFDVPGSVDNIDFFAGAARHLEGKASAEYSGDHTSSIRREAVGVVATITPWNYPLQMAVWKVIPALAAGCSVVIKPAEITPLTTLTLARLATEAGLPDGVFNVVTGGGVDVGTALAGHRDVDVVTFTGSTAVGRKVMSAAALHGHRTQLELGGKAPFVVFDDADLDAAVQGAVAGSLINTGQDCTAATRAIVARDLYDDFVAGVAEVMGKIVVGDPHDPDTDLGPLISFAHRDKVAGMVARAPEQGGRVVTGGVIPDLPGAFYRPTLIADVAETSEVYRDEIFGPVLTVRPFTDDDDAIRQANDTEYGLAASAWTRDVYRAQRASREINAGCVWINDHIPIISEMPHGGVGASGFGKDMSDYSFEEYLTIKHVMSDITGVAEKGWHRTIFNKR</sequence>
<keyword evidence="2 4" id="KW-0560">Oxidoreductase</keyword>
<comment type="caution">
    <text evidence="6">The sequence shown here is derived from an EMBL/GenBank/DDBJ whole genome shotgun (WGS) entry which is preliminary data.</text>
</comment>
<evidence type="ECO:0000259" key="5">
    <source>
        <dbReference type="Pfam" id="PF00171"/>
    </source>
</evidence>
<dbReference type="Proteomes" id="UP000093779">
    <property type="component" value="Unassembled WGS sequence"/>
</dbReference>
<feature type="active site" evidence="3">
    <location>
        <position position="252"/>
    </location>
</feature>
<dbReference type="InterPro" id="IPR029510">
    <property type="entry name" value="Ald_DH_CS_GLU"/>
</dbReference>
<dbReference type="FunFam" id="3.40.309.10:FF:000009">
    <property type="entry name" value="Aldehyde dehydrogenase A"/>
    <property type="match status" value="1"/>
</dbReference>
<dbReference type="Gene3D" id="3.40.605.10">
    <property type="entry name" value="Aldehyde Dehydrogenase, Chain A, domain 1"/>
    <property type="match status" value="1"/>
</dbReference>
<evidence type="ECO:0000313" key="7">
    <source>
        <dbReference type="Proteomes" id="UP000093779"/>
    </source>
</evidence>
<dbReference type="PROSITE" id="PS00070">
    <property type="entry name" value="ALDEHYDE_DEHYDR_CYS"/>
    <property type="match status" value="1"/>
</dbReference>
<dbReference type="PROSITE" id="PS50152">
    <property type="entry name" value="25A_SYNTH_3"/>
    <property type="match status" value="1"/>
</dbReference>